<feature type="transmembrane region" description="Helical" evidence="8">
    <location>
        <begin position="283"/>
        <end position="301"/>
    </location>
</feature>
<feature type="domain" description="Glycosyltransferase RgtA/B/C/D-like" evidence="9">
    <location>
        <begin position="74"/>
        <end position="209"/>
    </location>
</feature>
<sequence>MTSKVSGKKHKQKPKEVSYQKAYIISAAIIAAISLLIRYFAFDSPIMRDEAVYSLLGNKVMQGKIPFVDFFEMKPPLLYYCYGLGGLIFSWSSFGLRMLGLFLTIVNTGLLILIAKKFSSWSFSLLVGSVGLFLAQNIFNFYTETNSELFIVTFLLSGIYFLFRKTSKWNFLYLFLAGFFIAGTALIKQTYALLGIGAVLLIVIEHYRKDGFYQGDGIIKNVGSLALGAVSIITLCLIPILLTGSLEDAIYWTFTYPSTYSSKISWGEGREYLRIFGGWVFKYQLFTNSLLLLSGIATLILYKAKFYWFILIPFFLALALIFPGLRFYGHYWIPVYAIMPLFLIGLKTVLEKYKIKQTSIIISLSCLLMVAGDIGRNGDKYFERDYAKNTALARSNNLQSIMFQMLNELKKEIQPHHTFGVFGIDANAYFFMEKKPVFDQIYPVMIAMDNEKNRVYQGEAIEEYKNANVDYAFYALTGESWKSSNVSNDFLYNQTFYYLRNNYEPLVVFNYDEKKFYNVKAGDSFDWFKPNQVMTLKRK</sequence>
<dbReference type="InterPro" id="IPR038731">
    <property type="entry name" value="RgtA/B/C-like"/>
</dbReference>
<keyword evidence="5 8" id="KW-0812">Transmembrane</keyword>
<protein>
    <recommendedName>
        <fullName evidence="9">Glycosyltransferase RgtA/B/C/D-like domain-containing protein</fullName>
    </recommendedName>
</protein>
<feature type="transmembrane region" description="Helical" evidence="8">
    <location>
        <begin position="99"/>
        <end position="115"/>
    </location>
</feature>
<dbReference type="AlphaFoldDB" id="A0AA37SQN1"/>
<keyword evidence="3" id="KW-0328">Glycosyltransferase</keyword>
<dbReference type="PANTHER" id="PTHR33908">
    <property type="entry name" value="MANNOSYLTRANSFERASE YKCB-RELATED"/>
    <property type="match status" value="1"/>
</dbReference>
<feature type="transmembrane region" description="Helical" evidence="8">
    <location>
        <begin position="121"/>
        <end position="142"/>
    </location>
</feature>
<evidence type="ECO:0000256" key="7">
    <source>
        <dbReference type="ARBA" id="ARBA00023136"/>
    </source>
</evidence>
<feature type="transmembrane region" description="Helical" evidence="8">
    <location>
        <begin position="171"/>
        <end position="204"/>
    </location>
</feature>
<feature type="transmembrane region" description="Helical" evidence="8">
    <location>
        <begin position="306"/>
        <end position="325"/>
    </location>
</feature>
<keyword evidence="11" id="KW-1185">Reference proteome</keyword>
<evidence type="ECO:0000256" key="2">
    <source>
        <dbReference type="ARBA" id="ARBA00022475"/>
    </source>
</evidence>
<dbReference type="GO" id="GO:0016763">
    <property type="term" value="F:pentosyltransferase activity"/>
    <property type="evidence" value="ECO:0007669"/>
    <property type="project" value="TreeGrafter"/>
</dbReference>
<evidence type="ECO:0000313" key="10">
    <source>
        <dbReference type="EMBL" id="GLR15950.1"/>
    </source>
</evidence>
<accession>A0AA37SQN1</accession>
<organism evidence="10 11">
    <name type="scientific">Portibacter lacus</name>
    <dbReference type="NCBI Taxonomy" id="1099794"/>
    <lineage>
        <taxon>Bacteria</taxon>
        <taxon>Pseudomonadati</taxon>
        <taxon>Bacteroidota</taxon>
        <taxon>Saprospiria</taxon>
        <taxon>Saprospirales</taxon>
        <taxon>Haliscomenobacteraceae</taxon>
        <taxon>Portibacter</taxon>
    </lineage>
</organism>
<comment type="subcellular location">
    <subcellularLocation>
        <location evidence="1">Cell membrane</location>
        <topology evidence="1">Multi-pass membrane protein</topology>
    </subcellularLocation>
</comment>
<dbReference type="InterPro" id="IPR050297">
    <property type="entry name" value="LipidA_mod_glycosyltrf_83"/>
</dbReference>
<feature type="transmembrane region" description="Helical" evidence="8">
    <location>
        <begin position="149"/>
        <end position="165"/>
    </location>
</feature>
<evidence type="ECO:0000259" key="9">
    <source>
        <dbReference type="Pfam" id="PF13231"/>
    </source>
</evidence>
<evidence type="ECO:0000256" key="3">
    <source>
        <dbReference type="ARBA" id="ARBA00022676"/>
    </source>
</evidence>
<evidence type="ECO:0000256" key="6">
    <source>
        <dbReference type="ARBA" id="ARBA00022989"/>
    </source>
</evidence>
<evidence type="ECO:0000313" key="11">
    <source>
        <dbReference type="Proteomes" id="UP001156666"/>
    </source>
</evidence>
<evidence type="ECO:0000256" key="4">
    <source>
        <dbReference type="ARBA" id="ARBA00022679"/>
    </source>
</evidence>
<keyword evidence="2" id="KW-1003">Cell membrane</keyword>
<evidence type="ECO:0000256" key="5">
    <source>
        <dbReference type="ARBA" id="ARBA00022692"/>
    </source>
</evidence>
<dbReference type="PANTHER" id="PTHR33908:SF11">
    <property type="entry name" value="MEMBRANE PROTEIN"/>
    <property type="match status" value="1"/>
</dbReference>
<keyword evidence="6 8" id="KW-1133">Transmembrane helix</keyword>
<proteinExistence type="predicted"/>
<reference evidence="10" key="2">
    <citation type="submission" date="2023-01" db="EMBL/GenBank/DDBJ databases">
        <title>Draft genome sequence of Portibacter lacus strain NBRC 108769.</title>
        <authorList>
            <person name="Sun Q."/>
            <person name="Mori K."/>
        </authorList>
    </citation>
    <scope>NUCLEOTIDE SEQUENCE</scope>
    <source>
        <strain evidence="10">NBRC 108769</strain>
    </source>
</reference>
<evidence type="ECO:0000256" key="8">
    <source>
        <dbReference type="SAM" id="Phobius"/>
    </source>
</evidence>
<feature type="transmembrane region" description="Helical" evidence="8">
    <location>
        <begin position="21"/>
        <end position="41"/>
    </location>
</feature>
<dbReference type="GO" id="GO:0005886">
    <property type="term" value="C:plasma membrane"/>
    <property type="evidence" value="ECO:0007669"/>
    <property type="project" value="UniProtKB-SubCell"/>
</dbReference>
<name>A0AA37SQN1_9BACT</name>
<keyword evidence="7 8" id="KW-0472">Membrane</keyword>
<feature type="transmembrane region" description="Helical" evidence="8">
    <location>
        <begin position="225"/>
        <end position="246"/>
    </location>
</feature>
<dbReference type="EMBL" id="BSOH01000002">
    <property type="protein sequence ID" value="GLR15950.1"/>
    <property type="molecule type" value="Genomic_DNA"/>
</dbReference>
<reference evidence="10" key="1">
    <citation type="journal article" date="2014" name="Int. J. Syst. Evol. Microbiol.">
        <title>Complete genome sequence of Corynebacterium casei LMG S-19264T (=DSM 44701T), isolated from a smear-ripened cheese.</title>
        <authorList>
            <consortium name="US DOE Joint Genome Institute (JGI-PGF)"/>
            <person name="Walter F."/>
            <person name="Albersmeier A."/>
            <person name="Kalinowski J."/>
            <person name="Ruckert C."/>
        </authorList>
    </citation>
    <scope>NUCLEOTIDE SEQUENCE</scope>
    <source>
        <strain evidence="10">NBRC 108769</strain>
    </source>
</reference>
<dbReference type="Proteomes" id="UP001156666">
    <property type="component" value="Unassembled WGS sequence"/>
</dbReference>
<gene>
    <name evidence="10" type="ORF">GCM10007940_05650</name>
</gene>
<dbReference type="RefSeq" id="WP_235294812.1">
    <property type="nucleotide sequence ID" value="NZ_BSOH01000002.1"/>
</dbReference>
<evidence type="ECO:0000256" key="1">
    <source>
        <dbReference type="ARBA" id="ARBA00004651"/>
    </source>
</evidence>
<feature type="transmembrane region" description="Helical" evidence="8">
    <location>
        <begin position="331"/>
        <end position="350"/>
    </location>
</feature>
<dbReference type="GO" id="GO:0009103">
    <property type="term" value="P:lipopolysaccharide biosynthetic process"/>
    <property type="evidence" value="ECO:0007669"/>
    <property type="project" value="UniProtKB-ARBA"/>
</dbReference>
<comment type="caution">
    <text evidence="10">The sequence shown here is derived from an EMBL/GenBank/DDBJ whole genome shotgun (WGS) entry which is preliminary data.</text>
</comment>
<keyword evidence="4" id="KW-0808">Transferase</keyword>
<dbReference type="Pfam" id="PF13231">
    <property type="entry name" value="PMT_2"/>
    <property type="match status" value="1"/>
</dbReference>